<evidence type="ECO:0000256" key="1">
    <source>
        <dbReference type="ARBA" id="ARBA00011900"/>
    </source>
</evidence>
<feature type="domain" description="Type II methyltransferase M.TaqI-like" evidence="6">
    <location>
        <begin position="356"/>
        <end position="583"/>
    </location>
</feature>
<dbReference type="SUPFAM" id="SSF53335">
    <property type="entry name" value="S-adenosyl-L-methionine-dependent methyltransferases"/>
    <property type="match status" value="1"/>
</dbReference>
<evidence type="ECO:0000313" key="8">
    <source>
        <dbReference type="Proteomes" id="UP001652445"/>
    </source>
</evidence>
<dbReference type="GO" id="GO:0032259">
    <property type="term" value="P:methylation"/>
    <property type="evidence" value="ECO:0007669"/>
    <property type="project" value="UniProtKB-KW"/>
</dbReference>
<evidence type="ECO:0000313" key="7">
    <source>
        <dbReference type="EMBL" id="MCU6796830.1"/>
    </source>
</evidence>
<evidence type="ECO:0000256" key="4">
    <source>
        <dbReference type="ARBA" id="ARBA00022691"/>
    </source>
</evidence>
<comment type="catalytic activity">
    <reaction evidence="5">
        <text>a 2'-deoxyadenosine in DNA + S-adenosyl-L-methionine = an N(6)-methyl-2'-deoxyadenosine in DNA + S-adenosyl-L-homocysteine + H(+)</text>
        <dbReference type="Rhea" id="RHEA:15197"/>
        <dbReference type="Rhea" id="RHEA-COMP:12418"/>
        <dbReference type="Rhea" id="RHEA-COMP:12419"/>
        <dbReference type="ChEBI" id="CHEBI:15378"/>
        <dbReference type="ChEBI" id="CHEBI:57856"/>
        <dbReference type="ChEBI" id="CHEBI:59789"/>
        <dbReference type="ChEBI" id="CHEBI:90615"/>
        <dbReference type="ChEBI" id="CHEBI:90616"/>
        <dbReference type="EC" id="2.1.1.72"/>
    </reaction>
</comment>
<dbReference type="InterPro" id="IPR047939">
    <property type="entry name" value="BREX_1_PglX"/>
</dbReference>
<evidence type="ECO:0000256" key="3">
    <source>
        <dbReference type="ARBA" id="ARBA00022679"/>
    </source>
</evidence>
<dbReference type="InterPro" id="IPR011639">
    <property type="entry name" value="MethylTrfase_TaqI-like_dom"/>
</dbReference>
<evidence type="ECO:0000256" key="5">
    <source>
        <dbReference type="ARBA" id="ARBA00047942"/>
    </source>
</evidence>
<dbReference type="RefSeq" id="WP_262687655.1">
    <property type="nucleotide sequence ID" value="NZ_JAOQIO010000110.1"/>
</dbReference>
<protein>
    <recommendedName>
        <fullName evidence="1">site-specific DNA-methyltransferase (adenine-specific)</fullName>
        <ecNumber evidence="1">2.1.1.72</ecNumber>
    </recommendedName>
</protein>
<dbReference type="Pfam" id="PF07669">
    <property type="entry name" value="Eco57I"/>
    <property type="match status" value="1"/>
</dbReference>
<keyword evidence="4" id="KW-0949">S-adenosyl-L-methionine</keyword>
<dbReference type="Proteomes" id="UP001652445">
    <property type="component" value="Unassembled WGS sequence"/>
</dbReference>
<gene>
    <name evidence="7" type="primary">pglX</name>
    <name evidence="7" type="ORF">OB236_32365</name>
</gene>
<reference evidence="7 8" key="1">
    <citation type="submission" date="2022-09" db="EMBL/GenBank/DDBJ databases">
        <authorList>
            <person name="Han X.L."/>
            <person name="Wang Q."/>
            <person name="Lu T."/>
        </authorList>
    </citation>
    <scope>NUCLEOTIDE SEQUENCE [LARGE SCALE GENOMIC DNA]</scope>
    <source>
        <strain evidence="7 8">WQ 127069</strain>
    </source>
</reference>
<dbReference type="Gene3D" id="3.40.50.150">
    <property type="entry name" value="Vaccinia Virus protein VP39"/>
    <property type="match status" value="1"/>
</dbReference>
<keyword evidence="3 7" id="KW-0808">Transferase</keyword>
<accession>A0ABT2UQA0</accession>
<evidence type="ECO:0000259" key="6">
    <source>
        <dbReference type="Pfam" id="PF07669"/>
    </source>
</evidence>
<proteinExistence type="predicted"/>
<dbReference type="InterPro" id="IPR029063">
    <property type="entry name" value="SAM-dependent_MTases_sf"/>
</dbReference>
<dbReference type="NCBIfam" id="NF033452">
    <property type="entry name" value="BREX_1_MTaseX"/>
    <property type="match status" value="1"/>
</dbReference>
<dbReference type="PANTHER" id="PTHR33841:SF1">
    <property type="entry name" value="DNA METHYLTRANSFERASE A"/>
    <property type="match status" value="1"/>
</dbReference>
<name>A0ABT2UQA0_9BACL</name>
<dbReference type="EC" id="2.1.1.72" evidence="1"/>
<dbReference type="PRINTS" id="PR00507">
    <property type="entry name" value="N12N6MTFRASE"/>
</dbReference>
<dbReference type="InterPro" id="IPR002052">
    <property type="entry name" value="DNA_methylase_N6_adenine_CS"/>
</dbReference>
<dbReference type="EMBL" id="JAOQIO010000110">
    <property type="protein sequence ID" value="MCU6796830.1"/>
    <property type="molecule type" value="Genomic_DNA"/>
</dbReference>
<organism evidence="7 8">
    <name type="scientific">Paenibacillus baimaensis</name>
    <dbReference type="NCBI Taxonomy" id="2982185"/>
    <lineage>
        <taxon>Bacteria</taxon>
        <taxon>Bacillati</taxon>
        <taxon>Bacillota</taxon>
        <taxon>Bacilli</taxon>
        <taxon>Bacillales</taxon>
        <taxon>Paenibacillaceae</taxon>
        <taxon>Paenibacillus</taxon>
    </lineage>
</organism>
<dbReference type="PANTHER" id="PTHR33841">
    <property type="entry name" value="DNA METHYLTRANSFERASE YEEA-RELATED"/>
    <property type="match status" value="1"/>
</dbReference>
<evidence type="ECO:0000256" key="2">
    <source>
        <dbReference type="ARBA" id="ARBA00022603"/>
    </source>
</evidence>
<sequence length="1208" mass="140187">MNKTAIKNFAVWARNKLIAEIIYKAGLLGITDKGIKNPLPQSTKDVQFYDIGTKEPYSITGVEIEQRRNLTEVMQKKEKQSDYKTAFKNVIEEVAYTWFNRLIAVRFMEVNDYLPFRIRVLSSESSTKTEPDLVTSPFDAELDYAPYERDRIIQLKNDNKLDELFRMLFIKQCNALNVILPGLFEKTNDYTELLMNVSFTDKDGVVYRLVHGIPEDDFNVEKEGQVEIIGWLYQYYNDERKDQVINIYKGIVKKEDIPAATQLFTTDWVVRYMIDNSLGKYWLERNPGSTLKNNLEYLVDDAIVHVEEKLSPEDLKVLDPCMGSGHILVYAFEVLMAIYQECGYSQREAAVKIVEKNLYGLDIDNRAYQLAYFAVMMKSRQYNRRILNGGIHCNVYAIQESNGINHTQLKYFGFGMGEMERNKAQNQIEYLLDTVRDAREYGSILQVDNLNWEMLHQFIDHVDFKGQMTLDTIGMEDTQKQLSQLVKIAVLMSQKYDVVATNPPYLNKMDAKLKDFVNKNFKDYSGDLFSVFIYRSFAFCKQDGYSAFMSPFVWMFIKTYEKLREYILTQKSISSLIQMEYSAFEEATVPICTFILKNGRDNQTGTYIKLSDFKGGMYIQRQKVLQAIADNNCGYYYQSHSKNISKIPGMPIAYWLSEHGVLNYLRSKLLSEVAETKQGFKTGSNDKFLRLWFEVSYQLLYLSDSNRETKKWFPCNKGGAYRKWYGNLDYVVNWENEGFEIRNYKDGEGNLLSRPQNLQYNFREALTWSSISSGPISLRYSSPYMMFESKGSGCFVRNSSDLYTLHGFLNSKVGMYYISALAPTLDYSEGSLLKLPYITCENEKINLIVKKCIELSNMDWDSFETSWDFICHPFLAFCSVNDENILCNHYRDTEGHKINLGITKSKDSIENAFMKWSSFSESQFNQLKSNEEELNRIFIDIYGLQDELISEVEDKDVTIRKANLGRDVRSFLSYAVGCMFGRYSLDVDGLVYAGGEWDDSKYANFIPDKDNVISITDEQYFEDDIVGLFSAFLKNSFGSETLEENLDFIAKALGDKGNTSREVIRNYFLKDFFKDHCKIYQKRPIYWLFDSGKADGFKALIYMHRYNEDTIGNLRIDYLHRMQRVYDSEIARMHETINNSNNAREVAAATKRKEKLTKQLKETKEYDEKIAHLALARISIDLDDGVKVNYDKVQTGTDGKKLDVLVKI</sequence>
<keyword evidence="8" id="KW-1185">Reference proteome</keyword>
<dbReference type="GO" id="GO:0009007">
    <property type="term" value="F:site-specific DNA-methyltransferase (adenine-specific) activity"/>
    <property type="evidence" value="ECO:0007669"/>
    <property type="project" value="UniProtKB-EC"/>
</dbReference>
<dbReference type="PROSITE" id="PS00092">
    <property type="entry name" value="N6_MTASE"/>
    <property type="match status" value="1"/>
</dbReference>
<keyword evidence="2 7" id="KW-0489">Methyltransferase</keyword>
<comment type="caution">
    <text evidence="7">The sequence shown here is derived from an EMBL/GenBank/DDBJ whole genome shotgun (WGS) entry which is preliminary data.</text>
</comment>
<dbReference type="InterPro" id="IPR050953">
    <property type="entry name" value="N4_N6_ade-DNA_methylase"/>
</dbReference>